<keyword evidence="2" id="KW-0479">Metal-binding</keyword>
<keyword evidence="4" id="KW-0833">Ubl conjugation pathway</keyword>
<dbReference type="InterPro" id="IPR024766">
    <property type="entry name" value="Znf_RING_H2"/>
</dbReference>
<feature type="transmembrane region" description="Helical" evidence="8">
    <location>
        <begin position="332"/>
        <end position="365"/>
    </location>
</feature>
<evidence type="ECO:0000256" key="2">
    <source>
        <dbReference type="ARBA" id="ARBA00022723"/>
    </source>
</evidence>
<evidence type="ECO:0000256" key="4">
    <source>
        <dbReference type="ARBA" id="ARBA00022786"/>
    </source>
</evidence>
<evidence type="ECO:0000256" key="7">
    <source>
        <dbReference type="SAM" id="MobiDB-lite"/>
    </source>
</evidence>
<gene>
    <name evidence="10" type="ORF">MSAN_00030400</name>
</gene>
<keyword evidence="8" id="KW-0812">Transmembrane</keyword>
<dbReference type="InterPro" id="IPR013083">
    <property type="entry name" value="Znf_RING/FYVE/PHD"/>
</dbReference>
<proteinExistence type="predicted"/>
<dbReference type="GO" id="GO:0051603">
    <property type="term" value="P:proteolysis involved in protein catabolic process"/>
    <property type="evidence" value="ECO:0007669"/>
    <property type="project" value="UniProtKB-ARBA"/>
</dbReference>
<feature type="transmembrane region" description="Helical" evidence="8">
    <location>
        <begin position="163"/>
        <end position="184"/>
    </location>
</feature>
<feature type="region of interest" description="Disordered" evidence="7">
    <location>
        <begin position="1"/>
        <end position="39"/>
    </location>
</feature>
<feature type="compositionally biased region" description="Polar residues" evidence="7">
    <location>
        <begin position="464"/>
        <end position="475"/>
    </location>
</feature>
<evidence type="ECO:0000256" key="5">
    <source>
        <dbReference type="ARBA" id="ARBA00022833"/>
    </source>
</evidence>
<keyword evidence="8" id="KW-1133">Transmembrane helix</keyword>
<feature type="region of interest" description="Disordered" evidence="7">
    <location>
        <begin position="238"/>
        <end position="277"/>
    </location>
</feature>
<evidence type="ECO:0000313" key="10">
    <source>
        <dbReference type="EMBL" id="KAF7376155.1"/>
    </source>
</evidence>
<dbReference type="CDD" id="cd16448">
    <property type="entry name" value="RING-H2"/>
    <property type="match status" value="1"/>
</dbReference>
<dbReference type="InterPro" id="IPR053238">
    <property type="entry name" value="RING-H2_zinc_finger"/>
</dbReference>
<name>A0A8H6ZBS7_9AGAR</name>
<feature type="transmembrane region" description="Helical" evidence="8">
    <location>
        <begin position="294"/>
        <end position="312"/>
    </location>
</feature>
<sequence length="606" mass="65806">MTESLDLRRVKTTGDSPASVRAPEPVLFQPSRRSESAAQTLDPILPIHGASAPLTPTAVIAPPAMPRGPYSAGLAIEHPRPATPIAEDAPTALSAGDTAALAPEDAEDASTALRAPLPLPLPPPPPPPAPLVTHNVSTYTQIMSFLGYGRGASRERKLLLSMLYNLGWGTAQVVLIITMLAIGAHTESKTMPGLNEWEACDRPLGAWACIYVFRVVFSSSLTYWGWLRDRKIHANAEDAENATGSSTRPTAATANSSRRHSSSVPSPPSRSSTLVNSEAPEAPPLPYTVLYSRLSILSSLITLSWFLTAHILEYTSMHSCRFSSPHVWWLIFGILCIMYLVVLEVIILGFVVFVVAPIIFLFWNIFLMCLGRHPMQNPGMIRPDVGKLSPSIVDRIPLVMYIPPPPDALPGSIPIPQAVYSSNAYPPKAGLSSAKPKRRFKFLHRRKGNKDGSNSPAGDVPVRTHQQAGEPQTWQDHWEHTGYPFVVLEGNRAACAVCLMDFEEPKRIAGFEPTPTAAPPAEEPAPSTPAIEEVAVETNDTAATTENQLKLEDAGEGAVPLRLLACGHVFHKTCLDPWLTDVSGRCPVCQRAVELPAKHNKRKRRS</sequence>
<keyword evidence="8" id="KW-0472">Membrane</keyword>
<dbReference type="UniPathway" id="UPA00143"/>
<dbReference type="GO" id="GO:0008270">
    <property type="term" value="F:zinc ion binding"/>
    <property type="evidence" value="ECO:0007669"/>
    <property type="project" value="UniProtKB-KW"/>
</dbReference>
<dbReference type="OrthoDB" id="8062037at2759"/>
<keyword evidence="5" id="KW-0862">Zinc</keyword>
<feature type="region of interest" description="Disordered" evidence="7">
    <location>
        <begin position="444"/>
        <end position="476"/>
    </location>
</feature>
<evidence type="ECO:0000259" key="9">
    <source>
        <dbReference type="PROSITE" id="PS50089"/>
    </source>
</evidence>
<comment type="caution">
    <text evidence="10">The sequence shown here is derived from an EMBL/GenBank/DDBJ whole genome shotgun (WGS) entry which is preliminary data.</text>
</comment>
<evidence type="ECO:0000256" key="8">
    <source>
        <dbReference type="SAM" id="Phobius"/>
    </source>
</evidence>
<dbReference type="EMBL" id="JACAZH010000001">
    <property type="protein sequence ID" value="KAF7376155.1"/>
    <property type="molecule type" value="Genomic_DNA"/>
</dbReference>
<reference evidence="10" key="1">
    <citation type="submission" date="2020-05" db="EMBL/GenBank/DDBJ databases">
        <title>Mycena genomes resolve the evolution of fungal bioluminescence.</title>
        <authorList>
            <person name="Tsai I.J."/>
        </authorList>
    </citation>
    <scope>NUCLEOTIDE SEQUENCE</scope>
    <source>
        <strain evidence="10">160909Yilan</strain>
    </source>
</reference>
<dbReference type="Proteomes" id="UP000623467">
    <property type="component" value="Unassembled WGS sequence"/>
</dbReference>
<dbReference type="InterPro" id="IPR001841">
    <property type="entry name" value="Znf_RING"/>
</dbReference>
<dbReference type="AlphaFoldDB" id="A0A8H6ZBS7"/>
<evidence type="ECO:0000256" key="1">
    <source>
        <dbReference type="ARBA" id="ARBA00004906"/>
    </source>
</evidence>
<dbReference type="Pfam" id="PF12678">
    <property type="entry name" value="zf-rbx1"/>
    <property type="match status" value="1"/>
</dbReference>
<protein>
    <recommendedName>
        <fullName evidence="9">RING-type domain-containing protein</fullName>
    </recommendedName>
</protein>
<feature type="transmembrane region" description="Helical" evidence="8">
    <location>
        <begin position="204"/>
        <end position="226"/>
    </location>
</feature>
<feature type="domain" description="RING-type" evidence="9">
    <location>
        <begin position="495"/>
        <end position="590"/>
    </location>
</feature>
<accession>A0A8H6ZBS7</accession>
<feature type="compositionally biased region" description="Polar residues" evidence="7">
    <location>
        <begin position="242"/>
        <end position="255"/>
    </location>
</feature>
<dbReference type="SMART" id="SM00184">
    <property type="entry name" value="RING"/>
    <property type="match status" value="1"/>
</dbReference>
<evidence type="ECO:0000256" key="3">
    <source>
        <dbReference type="ARBA" id="ARBA00022771"/>
    </source>
</evidence>
<dbReference type="PANTHER" id="PTHR14155">
    <property type="entry name" value="RING FINGER DOMAIN-CONTAINING"/>
    <property type="match status" value="1"/>
</dbReference>
<dbReference type="PROSITE" id="PS50089">
    <property type="entry name" value="ZF_RING_2"/>
    <property type="match status" value="1"/>
</dbReference>
<evidence type="ECO:0000313" key="11">
    <source>
        <dbReference type="Proteomes" id="UP000623467"/>
    </source>
</evidence>
<evidence type="ECO:0000256" key="6">
    <source>
        <dbReference type="PROSITE-ProRule" id="PRU00175"/>
    </source>
</evidence>
<dbReference type="Gene3D" id="3.30.40.10">
    <property type="entry name" value="Zinc/RING finger domain, C3HC4 (zinc finger)"/>
    <property type="match status" value="1"/>
</dbReference>
<dbReference type="SUPFAM" id="SSF57850">
    <property type="entry name" value="RING/U-box"/>
    <property type="match status" value="1"/>
</dbReference>
<organism evidence="10 11">
    <name type="scientific">Mycena sanguinolenta</name>
    <dbReference type="NCBI Taxonomy" id="230812"/>
    <lineage>
        <taxon>Eukaryota</taxon>
        <taxon>Fungi</taxon>
        <taxon>Dikarya</taxon>
        <taxon>Basidiomycota</taxon>
        <taxon>Agaricomycotina</taxon>
        <taxon>Agaricomycetes</taxon>
        <taxon>Agaricomycetidae</taxon>
        <taxon>Agaricales</taxon>
        <taxon>Marasmiineae</taxon>
        <taxon>Mycenaceae</taxon>
        <taxon>Mycena</taxon>
    </lineage>
</organism>
<comment type="pathway">
    <text evidence="1">Protein modification; protein ubiquitination.</text>
</comment>
<dbReference type="GO" id="GO:0016567">
    <property type="term" value="P:protein ubiquitination"/>
    <property type="evidence" value="ECO:0007669"/>
    <property type="project" value="UniProtKB-UniPathway"/>
</dbReference>
<keyword evidence="3 6" id="KW-0863">Zinc-finger</keyword>
<dbReference type="PANTHER" id="PTHR14155:SF86">
    <property type="entry name" value="OS06G0534500 PROTEIN"/>
    <property type="match status" value="1"/>
</dbReference>
<keyword evidence="11" id="KW-1185">Reference proteome</keyword>